<dbReference type="InterPro" id="IPR003213">
    <property type="entry name" value="Cyt_c_oxidase_su6B"/>
</dbReference>
<gene>
    <name evidence="7" type="primary">COX6B2</name>
    <name evidence="7" type="ORF">Y1Q_0010086</name>
</gene>
<protein>
    <recommendedName>
        <fullName evidence="4">Cytochrome c oxidase subunit 6B1</fullName>
    </recommendedName>
    <alternativeName>
        <fullName evidence="5">Cytochrome c oxidase subunit VIb isoform 1</fullName>
    </alternativeName>
</protein>
<keyword evidence="2" id="KW-0496">Mitochondrion</keyword>
<dbReference type="InterPro" id="IPR048280">
    <property type="entry name" value="COX6B-like"/>
</dbReference>
<dbReference type="CDD" id="cd00926">
    <property type="entry name" value="Cyt_c_Oxidase_VIb"/>
    <property type="match status" value="1"/>
</dbReference>
<dbReference type="GO" id="GO:0005739">
    <property type="term" value="C:mitochondrion"/>
    <property type="evidence" value="ECO:0007669"/>
    <property type="project" value="UniProtKB-SubCell"/>
</dbReference>
<dbReference type="SUPFAM" id="SSF47694">
    <property type="entry name" value="Cytochrome c oxidase subunit h"/>
    <property type="match status" value="1"/>
</dbReference>
<accession>A0A151MG66</accession>
<evidence type="ECO:0000313" key="7">
    <source>
        <dbReference type="EMBL" id="KYO23515.1"/>
    </source>
</evidence>
<dbReference type="FunFam" id="1.10.10.140:FF:000001">
    <property type="entry name" value="Cytochrome c oxidase subunit 6B1"/>
    <property type="match status" value="1"/>
</dbReference>
<dbReference type="eggNOG" id="KOG3057">
    <property type="taxonomic scope" value="Eukaryota"/>
</dbReference>
<dbReference type="PANTHER" id="PTHR11387">
    <property type="entry name" value="CYTOCHROME C OXIDASE SUBUNIT 6B"/>
    <property type="match status" value="1"/>
</dbReference>
<dbReference type="Pfam" id="PF02297">
    <property type="entry name" value="COX6B"/>
    <property type="match status" value="1"/>
</dbReference>
<dbReference type="GO" id="GO:0045277">
    <property type="term" value="C:respiratory chain complex IV"/>
    <property type="evidence" value="ECO:0007669"/>
    <property type="project" value="InterPro"/>
</dbReference>
<organism evidence="7 8">
    <name type="scientific">Alligator mississippiensis</name>
    <name type="common">American alligator</name>
    <dbReference type="NCBI Taxonomy" id="8496"/>
    <lineage>
        <taxon>Eukaryota</taxon>
        <taxon>Metazoa</taxon>
        <taxon>Chordata</taxon>
        <taxon>Craniata</taxon>
        <taxon>Vertebrata</taxon>
        <taxon>Euteleostomi</taxon>
        <taxon>Archelosauria</taxon>
        <taxon>Archosauria</taxon>
        <taxon>Crocodylia</taxon>
        <taxon>Alligatoridae</taxon>
        <taxon>Alligatorinae</taxon>
        <taxon>Alligator</taxon>
    </lineage>
</organism>
<dbReference type="AlphaFoldDB" id="A0A151MG66"/>
<name>A0A151MG66_ALLMI</name>
<dbReference type="STRING" id="8496.A0A151MG66"/>
<comment type="caution">
    <text evidence="7">The sequence shown here is derived from an EMBL/GenBank/DDBJ whole genome shotgun (WGS) entry which is preliminary data.</text>
</comment>
<evidence type="ECO:0000256" key="2">
    <source>
        <dbReference type="ARBA" id="ARBA00023128"/>
    </source>
</evidence>
<feature type="region of interest" description="Disordered" evidence="6">
    <location>
        <begin position="14"/>
        <end position="39"/>
    </location>
</feature>
<reference evidence="7 8" key="1">
    <citation type="journal article" date="2012" name="Genome Biol.">
        <title>Sequencing three crocodilian genomes to illuminate the evolution of archosaurs and amniotes.</title>
        <authorList>
            <person name="St John J.A."/>
            <person name="Braun E.L."/>
            <person name="Isberg S.R."/>
            <person name="Miles L.G."/>
            <person name="Chong A.Y."/>
            <person name="Gongora J."/>
            <person name="Dalzell P."/>
            <person name="Moran C."/>
            <person name="Bed'hom B."/>
            <person name="Abzhanov A."/>
            <person name="Burgess S.C."/>
            <person name="Cooksey A.M."/>
            <person name="Castoe T.A."/>
            <person name="Crawford N.G."/>
            <person name="Densmore L.D."/>
            <person name="Drew J.C."/>
            <person name="Edwards S.V."/>
            <person name="Faircloth B.C."/>
            <person name="Fujita M.K."/>
            <person name="Greenwold M.J."/>
            <person name="Hoffmann F.G."/>
            <person name="Howard J.M."/>
            <person name="Iguchi T."/>
            <person name="Janes D.E."/>
            <person name="Khan S.Y."/>
            <person name="Kohno S."/>
            <person name="de Koning A.J."/>
            <person name="Lance S.L."/>
            <person name="McCarthy F.M."/>
            <person name="McCormack J.E."/>
            <person name="Merchant M.E."/>
            <person name="Peterson D.G."/>
            <person name="Pollock D.D."/>
            <person name="Pourmand N."/>
            <person name="Raney B.J."/>
            <person name="Roessler K.A."/>
            <person name="Sanford J.R."/>
            <person name="Sawyer R.H."/>
            <person name="Schmidt C.J."/>
            <person name="Triplett E.W."/>
            <person name="Tuberville T.D."/>
            <person name="Venegas-Anaya M."/>
            <person name="Howard J.T."/>
            <person name="Jarvis E.D."/>
            <person name="Guillette L.J.Jr."/>
            <person name="Glenn T.C."/>
            <person name="Green R.E."/>
            <person name="Ray D.A."/>
        </authorList>
    </citation>
    <scope>NUCLEOTIDE SEQUENCE [LARGE SCALE GENOMIC DNA]</scope>
    <source>
        <strain evidence="7">KSC_2009_1</strain>
    </source>
</reference>
<evidence type="ECO:0000256" key="1">
    <source>
        <dbReference type="ARBA" id="ARBA00004173"/>
    </source>
</evidence>
<keyword evidence="3" id="KW-1015">Disulfide bond</keyword>
<sequence>MLWGVEGGQGGGVEFPMVGHSEMRPPAGPQGSYLTAPFDPRFPNTNQTRNCYQNYLDYHRCMKVLTARGRDTKPCLWYYRVFTSLCPLSWVQHWDEQQEKGSFAGKI</sequence>
<evidence type="ECO:0000256" key="3">
    <source>
        <dbReference type="ARBA" id="ARBA00023157"/>
    </source>
</evidence>
<evidence type="ECO:0000256" key="6">
    <source>
        <dbReference type="SAM" id="MobiDB-lite"/>
    </source>
</evidence>
<keyword evidence="8" id="KW-1185">Reference proteome</keyword>
<evidence type="ECO:0000256" key="4">
    <source>
        <dbReference type="ARBA" id="ARBA00040060"/>
    </source>
</evidence>
<dbReference type="InterPro" id="IPR036549">
    <property type="entry name" value="CX6/COA6-like_sf"/>
</dbReference>
<dbReference type="Proteomes" id="UP000050525">
    <property type="component" value="Unassembled WGS sequence"/>
</dbReference>
<evidence type="ECO:0000313" key="8">
    <source>
        <dbReference type="Proteomes" id="UP000050525"/>
    </source>
</evidence>
<dbReference type="Gene3D" id="1.10.10.140">
    <property type="entry name" value="Cytochrome c oxidase, subunit VIb"/>
    <property type="match status" value="1"/>
</dbReference>
<evidence type="ECO:0000256" key="5">
    <source>
        <dbReference type="ARBA" id="ARBA00042114"/>
    </source>
</evidence>
<proteinExistence type="predicted"/>
<dbReference type="EMBL" id="AKHW03006198">
    <property type="protein sequence ID" value="KYO23515.1"/>
    <property type="molecule type" value="Genomic_DNA"/>
</dbReference>
<comment type="subcellular location">
    <subcellularLocation>
        <location evidence="1">Mitochondrion</location>
    </subcellularLocation>
</comment>